<dbReference type="Proteomes" id="UP000323221">
    <property type="component" value="Unassembled WGS sequence"/>
</dbReference>
<dbReference type="Gene3D" id="3.40.50.1820">
    <property type="entry name" value="alpha/beta hydrolase"/>
    <property type="match status" value="1"/>
</dbReference>
<dbReference type="InterPro" id="IPR000073">
    <property type="entry name" value="AB_hydrolase_1"/>
</dbReference>
<reference evidence="3 4" key="1">
    <citation type="submission" date="2019-08" db="EMBL/GenBank/DDBJ databases">
        <title>Agrococcus lahaulensis sp. nov., isolated from a cold desert of the Indian Himalayas.</title>
        <authorList>
            <person name="Qu J.H."/>
        </authorList>
    </citation>
    <scope>NUCLEOTIDE SEQUENCE [LARGE SCALE GENOMIC DNA]</scope>
    <source>
        <strain evidence="3 4">NS18</strain>
    </source>
</reference>
<dbReference type="Pfam" id="PF00561">
    <property type="entry name" value="Abhydrolase_1"/>
    <property type="match status" value="1"/>
</dbReference>
<comment type="caution">
    <text evidence="3">The sequence shown here is derived from an EMBL/GenBank/DDBJ whole genome shotgun (WGS) entry which is preliminary data.</text>
</comment>
<sequence length="300" mass="32636">MEAQTAAPMPEVAGVTHRRIRAGDLDVHVAEAGPADAPPVLLLHGSPQHWYEWRGVIPLLVADHRVIAPDLRGCGWTSAPAGGYDLDTQTRDVLAMLDALELERPTLVTHDYSGFMGWRIAFDHPERLRALVALGSPHPWSRPTAGMLRQVWRLWFQPVLAAPGVGPLAVRGGRQRAVSFMLDWPERTFDDADRNRYLAFWRQPASAHALSAIYRQLVLPGMAAIARGPWDGRHLAVPTRIVLAGKDPILDEASLGPWRGTADDLRVSTAAGAGHYIADDRPDAVAAVVREVTAAAAGRG</sequence>
<gene>
    <name evidence="3" type="ORF">FQ330_05465</name>
</gene>
<dbReference type="EMBL" id="VOIR01000012">
    <property type="protein sequence ID" value="KAA6435202.1"/>
    <property type="molecule type" value="Genomic_DNA"/>
</dbReference>
<dbReference type="AlphaFoldDB" id="A0A5M8QLU7"/>
<dbReference type="GO" id="GO:0016787">
    <property type="term" value="F:hydrolase activity"/>
    <property type="evidence" value="ECO:0007669"/>
    <property type="project" value="UniProtKB-KW"/>
</dbReference>
<evidence type="ECO:0000313" key="4">
    <source>
        <dbReference type="Proteomes" id="UP000323221"/>
    </source>
</evidence>
<feature type="domain" description="AB hydrolase-1" evidence="2">
    <location>
        <begin position="38"/>
        <end position="282"/>
    </location>
</feature>
<dbReference type="RefSeq" id="WP_146355829.1">
    <property type="nucleotide sequence ID" value="NZ_VOIR01000012.1"/>
</dbReference>
<keyword evidence="4" id="KW-1185">Reference proteome</keyword>
<name>A0A5M8QLU7_9MICO</name>
<evidence type="ECO:0000259" key="2">
    <source>
        <dbReference type="Pfam" id="PF00561"/>
    </source>
</evidence>
<dbReference type="PRINTS" id="PR00412">
    <property type="entry name" value="EPOXHYDRLASE"/>
</dbReference>
<dbReference type="InterPro" id="IPR000639">
    <property type="entry name" value="Epox_hydrolase-like"/>
</dbReference>
<evidence type="ECO:0000256" key="1">
    <source>
        <dbReference type="ARBA" id="ARBA00022801"/>
    </source>
</evidence>
<dbReference type="InterPro" id="IPR029058">
    <property type="entry name" value="AB_hydrolase_fold"/>
</dbReference>
<dbReference type="SUPFAM" id="SSF53474">
    <property type="entry name" value="alpha/beta-Hydrolases"/>
    <property type="match status" value="1"/>
</dbReference>
<proteinExistence type="predicted"/>
<evidence type="ECO:0000313" key="3">
    <source>
        <dbReference type="EMBL" id="KAA6435202.1"/>
    </source>
</evidence>
<accession>A0A5M8QLU7</accession>
<protein>
    <submittedName>
        <fullName evidence="3">Alpha/beta hydrolase</fullName>
    </submittedName>
</protein>
<keyword evidence="1 3" id="KW-0378">Hydrolase</keyword>
<organism evidence="3 4">
    <name type="scientific">Agrococcus sediminis</name>
    <dbReference type="NCBI Taxonomy" id="2599924"/>
    <lineage>
        <taxon>Bacteria</taxon>
        <taxon>Bacillati</taxon>
        <taxon>Actinomycetota</taxon>
        <taxon>Actinomycetes</taxon>
        <taxon>Micrococcales</taxon>
        <taxon>Microbacteriaceae</taxon>
        <taxon>Agrococcus</taxon>
    </lineage>
</organism>
<dbReference type="PANTHER" id="PTHR43329">
    <property type="entry name" value="EPOXIDE HYDROLASE"/>
    <property type="match status" value="1"/>
</dbReference>
<dbReference type="OrthoDB" id="2987348at2"/>